<protein>
    <submittedName>
        <fullName evidence="1">Uncharacterized protein</fullName>
    </submittedName>
</protein>
<gene>
    <name evidence="1" type="ORF">PtA15_2A45</name>
</gene>
<keyword evidence="2" id="KW-1185">Reference proteome</keyword>
<accession>A0ABY7C9A7</accession>
<name>A0ABY7C9A7_9BASI</name>
<dbReference type="RefSeq" id="XP_053017289.1">
    <property type="nucleotide sequence ID" value="XM_053166483.1"/>
</dbReference>
<sequence length="114" mass="11868">MARGELPSPSCRAGNMAPSLSNPVQPGLVLAASTHPLGPGMLPPSAHREIKKLRRTDTAYGAQTQSPGLVNKLITITSASYHASIKAWASACPACPSIGPLEQNNLGLRAWKSA</sequence>
<dbReference type="Proteomes" id="UP001164743">
    <property type="component" value="Chromosome 2A"/>
</dbReference>
<reference evidence="1" key="1">
    <citation type="submission" date="2022-10" db="EMBL/GenBank/DDBJ databases">
        <title>Puccinia triticina Genome sequencing and assembly.</title>
        <authorList>
            <person name="Li C."/>
        </authorList>
    </citation>
    <scope>NUCLEOTIDE SEQUENCE</scope>
    <source>
        <strain evidence="1">Pt15</strain>
    </source>
</reference>
<evidence type="ECO:0000313" key="1">
    <source>
        <dbReference type="EMBL" id="WAQ81734.1"/>
    </source>
</evidence>
<organism evidence="1 2">
    <name type="scientific">Puccinia triticina</name>
    <dbReference type="NCBI Taxonomy" id="208348"/>
    <lineage>
        <taxon>Eukaryota</taxon>
        <taxon>Fungi</taxon>
        <taxon>Dikarya</taxon>
        <taxon>Basidiomycota</taxon>
        <taxon>Pucciniomycotina</taxon>
        <taxon>Pucciniomycetes</taxon>
        <taxon>Pucciniales</taxon>
        <taxon>Pucciniaceae</taxon>
        <taxon>Puccinia</taxon>
    </lineage>
</organism>
<dbReference type="GeneID" id="77807367"/>
<dbReference type="EMBL" id="CP110422">
    <property type="protein sequence ID" value="WAQ81734.1"/>
    <property type="molecule type" value="Genomic_DNA"/>
</dbReference>
<evidence type="ECO:0000313" key="2">
    <source>
        <dbReference type="Proteomes" id="UP001164743"/>
    </source>
</evidence>
<proteinExistence type="predicted"/>